<evidence type="ECO:0000313" key="1">
    <source>
        <dbReference type="EMBL" id="KAK2170468.1"/>
    </source>
</evidence>
<organism evidence="1 2">
    <name type="scientific">Ridgeia piscesae</name>
    <name type="common">Tubeworm</name>
    <dbReference type="NCBI Taxonomy" id="27915"/>
    <lineage>
        <taxon>Eukaryota</taxon>
        <taxon>Metazoa</taxon>
        <taxon>Spiralia</taxon>
        <taxon>Lophotrochozoa</taxon>
        <taxon>Annelida</taxon>
        <taxon>Polychaeta</taxon>
        <taxon>Sedentaria</taxon>
        <taxon>Canalipalpata</taxon>
        <taxon>Sabellida</taxon>
        <taxon>Siboglinidae</taxon>
        <taxon>Ridgeia</taxon>
    </lineage>
</organism>
<proteinExistence type="predicted"/>
<dbReference type="EMBL" id="JAODUO010001151">
    <property type="protein sequence ID" value="KAK2170468.1"/>
    <property type="molecule type" value="Genomic_DNA"/>
</dbReference>
<keyword evidence="2" id="KW-1185">Reference proteome</keyword>
<name>A0AAD9NJ54_RIDPI</name>
<gene>
    <name evidence="1" type="ORF">NP493_1153g00039</name>
</gene>
<evidence type="ECO:0000313" key="2">
    <source>
        <dbReference type="Proteomes" id="UP001209878"/>
    </source>
</evidence>
<sequence>MPLTRSGQTRSLWHRRSRIVGVDRYCYSPAKQNLFVGVRTSTIAWQDRLRVKHGFPQIYAWTRRFDNPRCLDQFSSSTMQWISPARVERNNSRLV</sequence>
<dbReference type="Proteomes" id="UP001209878">
    <property type="component" value="Unassembled WGS sequence"/>
</dbReference>
<accession>A0AAD9NJ54</accession>
<reference evidence="1" key="1">
    <citation type="journal article" date="2023" name="Mol. Biol. Evol.">
        <title>Third-Generation Sequencing Reveals the Adaptive Role of the Epigenome in Three Deep-Sea Polychaetes.</title>
        <authorList>
            <person name="Perez M."/>
            <person name="Aroh O."/>
            <person name="Sun Y."/>
            <person name="Lan Y."/>
            <person name="Juniper S.K."/>
            <person name="Young C.R."/>
            <person name="Angers B."/>
            <person name="Qian P.Y."/>
        </authorList>
    </citation>
    <scope>NUCLEOTIDE SEQUENCE</scope>
    <source>
        <strain evidence="1">R07B-5</strain>
    </source>
</reference>
<dbReference type="AlphaFoldDB" id="A0AAD9NJ54"/>
<comment type="caution">
    <text evidence="1">The sequence shown here is derived from an EMBL/GenBank/DDBJ whole genome shotgun (WGS) entry which is preliminary data.</text>
</comment>
<protein>
    <submittedName>
        <fullName evidence="1">Uncharacterized protein</fullName>
    </submittedName>
</protein>